<feature type="compositionally biased region" description="Basic and acidic residues" evidence="1">
    <location>
        <begin position="11"/>
        <end position="30"/>
    </location>
</feature>
<dbReference type="EMBL" id="HBDX01005884">
    <property type="protein sequence ID" value="CAD8224329.1"/>
    <property type="molecule type" value="Transcribed_RNA"/>
</dbReference>
<reference evidence="2" key="1">
    <citation type="submission" date="2021-01" db="EMBL/GenBank/DDBJ databases">
        <authorList>
            <person name="Corre E."/>
            <person name="Pelletier E."/>
            <person name="Niang G."/>
            <person name="Scheremetjew M."/>
            <person name="Finn R."/>
            <person name="Kale V."/>
            <person name="Holt S."/>
            <person name="Cochrane G."/>
            <person name="Meng A."/>
            <person name="Brown T."/>
            <person name="Cohen L."/>
        </authorList>
    </citation>
    <scope>NUCLEOTIDE SEQUENCE</scope>
    <source>
        <strain evidence="2">Clade-A-BCC118000</strain>
    </source>
</reference>
<gene>
    <name evidence="2" type="ORF">OLUC0939_LOCUS5055</name>
</gene>
<feature type="region of interest" description="Disordered" evidence="1">
    <location>
        <begin position="1"/>
        <end position="49"/>
    </location>
</feature>
<sequence length="309" mass="34713">MAPVNASAGVRRRDARTTRDDGDDATRESTREDDDDANAKRAAARRAGAQSANERAGVAAILVFIVLRMAQRWYAASEARYLSTTDEQPLVEAREDFLDFKRYRDLKACALKHPKLRVKGGLNDAGFSKTRGFVVKFNLEGVDKFKASPDYECFASVFDELRLPDANAFVMNILLCELGDYDAYNAEELSVGLHLDTTVGIYSRHMFIAHQVSVLYNSVPNDMVGGELELFPYGDGYPDTGAAPEKKIRPKENMLVNFRGDAFHQVRSYKTRSGSERVSLVLEQYVIDDDAYGKTMRFFEAFKSNMTMM</sequence>
<proteinExistence type="predicted"/>
<accession>A0A7R9T418</accession>
<organism evidence="2">
    <name type="scientific">Ostreococcus sp. 'lucimarinus'</name>
    <dbReference type="NCBI Taxonomy" id="242159"/>
    <lineage>
        <taxon>Eukaryota</taxon>
        <taxon>Viridiplantae</taxon>
        <taxon>Chlorophyta</taxon>
        <taxon>Mamiellophyceae</taxon>
        <taxon>Mamiellales</taxon>
        <taxon>Bathycoccaceae</taxon>
        <taxon>Ostreococcus</taxon>
    </lineage>
</organism>
<evidence type="ECO:0000313" key="2">
    <source>
        <dbReference type="EMBL" id="CAD8224329.1"/>
    </source>
</evidence>
<evidence type="ECO:0000256" key="1">
    <source>
        <dbReference type="SAM" id="MobiDB-lite"/>
    </source>
</evidence>
<protein>
    <recommendedName>
        <fullName evidence="3">Fe2OG dioxygenase domain-containing protein</fullName>
    </recommendedName>
</protein>
<dbReference type="AlphaFoldDB" id="A0A7R9T418"/>
<dbReference type="Gene3D" id="2.60.120.620">
    <property type="entry name" value="q2cbj1_9rhob like domain"/>
    <property type="match status" value="1"/>
</dbReference>
<evidence type="ECO:0008006" key="3">
    <source>
        <dbReference type="Google" id="ProtNLM"/>
    </source>
</evidence>
<name>A0A7R9T418_9CHLO</name>